<gene>
    <name evidence="2" type="ORF">PPYR_06500</name>
</gene>
<evidence type="ECO:0000313" key="2">
    <source>
        <dbReference type="EMBL" id="KAB0800761.1"/>
    </source>
</evidence>
<feature type="chain" id="PRO_5024378949" evidence="1">
    <location>
        <begin position="16"/>
        <end position="129"/>
    </location>
</feature>
<dbReference type="InterPro" id="IPR006170">
    <property type="entry name" value="PBP/GOBP"/>
</dbReference>
<accession>A0A5N4ATT9</accession>
<proteinExistence type="predicted"/>
<dbReference type="AlphaFoldDB" id="A0A5N4ATT9"/>
<evidence type="ECO:0000313" key="3">
    <source>
        <dbReference type="Proteomes" id="UP000327044"/>
    </source>
</evidence>
<evidence type="ECO:0000256" key="1">
    <source>
        <dbReference type="SAM" id="SignalP"/>
    </source>
</evidence>
<organism evidence="2 3">
    <name type="scientific">Photinus pyralis</name>
    <name type="common">Common eastern firefly</name>
    <name type="synonym">Lampyris pyralis</name>
    <dbReference type="NCBI Taxonomy" id="7054"/>
    <lineage>
        <taxon>Eukaryota</taxon>
        <taxon>Metazoa</taxon>
        <taxon>Ecdysozoa</taxon>
        <taxon>Arthropoda</taxon>
        <taxon>Hexapoda</taxon>
        <taxon>Insecta</taxon>
        <taxon>Pterygota</taxon>
        <taxon>Neoptera</taxon>
        <taxon>Endopterygota</taxon>
        <taxon>Coleoptera</taxon>
        <taxon>Polyphaga</taxon>
        <taxon>Elateriformia</taxon>
        <taxon>Elateroidea</taxon>
        <taxon>Lampyridae</taxon>
        <taxon>Lampyrinae</taxon>
        <taxon>Photinus</taxon>
    </lineage>
</organism>
<dbReference type="FunCoup" id="A0A5N4ATT9">
    <property type="interactions" value="15"/>
</dbReference>
<dbReference type="Proteomes" id="UP000327044">
    <property type="component" value="Unassembled WGS sequence"/>
</dbReference>
<comment type="caution">
    <text evidence="2">The sequence shown here is derived from an EMBL/GenBank/DDBJ whole genome shotgun (WGS) entry which is preliminary data.</text>
</comment>
<sequence>MKLLLLCFLFIAVHGKKLPPEITNAWMRIVTPIYDDCVKITNVLPEIPKTMFEQDELPKDKSFACYMKCVYEKLSFLKSNNEFDKEEMVKEIYMLTPAMAQLCVDESAMEPDMCKKINIIVGCIAREVV</sequence>
<dbReference type="Gene3D" id="1.10.238.20">
    <property type="entry name" value="Pheromone/general odorant binding protein domain"/>
    <property type="match status" value="1"/>
</dbReference>
<dbReference type="SUPFAM" id="SSF47565">
    <property type="entry name" value="Insect pheromone/odorant-binding proteins"/>
    <property type="match status" value="1"/>
</dbReference>
<dbReference type="SMART" id="SM00708">
    <property type="entry name" value="PhBP"/>
    <property type="match status" value="1"/>
</dbReference>
<keyword evidence="3" id="KW-1185">Reference proteome</keyword>
<dbReference type="Pfam" id="PF01395">
    <property type="entry name" value="PBP_GOBP"/>
    <property type="match status" value="1"/>
</dbReference>
<dbReference type="InParanoid" id="A0A5N4ATT9"/>
<keyword evidence="1" id="KW-0732">Signal</keyword>
<dbReference type="OrthoDB" id="5978988at2759"/>
<dbReference type="InterPro" id="IPR036728">
    <property type="entry name" value="PBP_GOBP_sf"/>
</dbReference>
<name>A0A5N4ATT9_PHOPY</name>
<protein>
    <submittedName>
        <fullName evidence="2">Uncharacterized protein</fullName>
    </submittedName>
</protein>
<dbReference type="EMBL" id="VVIM01000004">
    <property type="protein sequence ID" value="KAB0800761.1"/>
    <property type="molecule type" value="Genomic_DNA"/>
</dbReference>
<dbReference type="CDD" id="cd23992">
    <property type="entry name" value="PBP_GOBP"/>
    <property type="match status" value="1"/>
</dbReference>
<feature type="signal peptide" evidence="1">
    <location>
        <begin position="1"/>
        <end position="15"/>
    </location>
</feature>
<reference evidence="2 3" key="1">
    <citation type="journal article" date="2018" name="Elife">
        <title>Firefly genomes illuminate parallel origins of bioluminescence in beetles.</title>
        <authorList>
            <person name="Fallon T.R."/>
            <person name="Lower S.E."/>
            <person name="Chang C.H."/>
            <person name="Bessho-Uehara M."/>
            <person name="Martin G.J."/>
            <person name="Bewick A.J."/>
            <person name="Behringer M."/>
            <person name="Debat H.J."/>
            <person name="Wong I."/>
            <person name="Day J.C."/>
            <person name="Suvorov A."/>
            <person name="Silva C.J."/>
            <person name="Stanger-Hall K.F."/>
            <person name="Hall D.W."/>
            <person name="Schmitz R.J."/>
            <person name="Nelson D.R."/>
            <person name="Lewis S.M."/>
            <person name="Shigenobu S."/>
            <person name="Bybee S.M."/>
            <person name="Larracuente A.M."/>
            <person name="Oba Y."/>
            <person name="Weng J.K."/>
        </authorList>
    </citation>
    <scope>NUCLEOTIDE SEQUENCE [LARGE SCALE GENOMIC DNA]</scope>
    <source>
        <strain evidence="2">1611_PpyrPB1</strain>
        <tissue evidence="2">Whole body</tissue>
    </source>
</reference>
<dbReference type="GO" id="GO:0005549">
    <property type="term" value="F:odorant binding"/>
    <property type="evidence" value="ECO:0007669"/>
    <property type="project" value="InterPro"/>
</dbReference>